<evidence type="ECO:0000256" key="2">
    <source>
        <dbReference type="ARBA" id="ARBA00008133"/>
    </source>
</evidence>
<evidence type="ECO:0000256" key="4">
    <source>
        <dbReference type="ARBA" id="ARBA00023239"/>
    </source>
</evidence>
<dbReference type="GO" id="GO:0006782">
    <property type="term" value="P:protoporphyrinogen IX biosynthetic process"/>
    <property type="evidence" value="ECO:0007669"/>
    <property type="project" value="UniProtKB-UniRule"/>
</dbReference>
<comment type="catalytic activity">
    <reaction evidence="8 9">
        <text>hydroxymethylbilane = uroporphyrinogen III + H2O</text>
        <dbReference type="Rhea" id="RHEA:18965"/>
        <dbReference type="ChEBI" id="CHEBI:15377"/>
        <dbReference type="ChEBI" id="CHEBI:57308"/>
        <dbReference type="ChEBI" id="CHEBI:57845"/>
        <dbReference type="EC" id="4.2.1.75"/>
    </reaction>
</comment>
<proteinExistence type="inferred from homology"/>
<dbReference type="InterPro" id="IPR003754">
    <property type="entry name" value="4pyrrol_synth_uPrphyn_synth"/>
</dbReference>
<evidence type="ECO:0000256" key="3">
    <source>
        <dbReference type="ARBA" id="ARBA00013109"/>
    </source>
</evidence>
<evidence type="ECO:0000256" key="7">
    <source>
        <dbReference type="ARBA" id="ARBA00040167"/>
    </source>
</evidence>
<keyword evidence="5 9" id="KW-0627">Porphyrin biosynthesis</keyword>
<gene>
    <name evidence="11" type="ORF">TUM19329_32030</name>
</gene>
<organism evidence="11 12">
    <name type="scientific">Legionella antarctica</name>
    <dbReference type="NCBI Taxonomy" id="2708020"/>
    <lineage>
        <taxon>Bacteria</taxon>
        <taxon>Pseudomonadati</taxon>
        <taxon>Pseudomonadota</taxon>
        <taxon>Gammaproteobacteria</taxon>
        <taxon>Legionellales</taxon>
        <taxon>Legionellaceae</taxon>
        <taxon>Legionella</taxon>
    </lineage>
</organism>
<evidence type="ECO:0000256" key="5">
    <source>
        <dbReference type="ARBA" id="ARBA00023244"/>
    </source>
</evidence>
<dbReference type="PANTHER" id="PTHR38042">
    <property type="entry name" value="UROPORPHYRINOGEN-III SYNTHASE, CHLOROPLASTIC"/>
    <property type="match status" value="1"/>
</dbReference>
<dbReference type="PANTHER" id="PTHR38042:SF1">
    <property type="entry name" value="UROPORPHYRINOGEN-III SYNTHASE, CHLOROPLASTIC"/>
    <property type="match status" value="1"/>
</dbReference>
<name>A0A6F8T9V7_9GAMM</name>
<keyword evidence="11" id="KW-0808">Transferase</keyword>
<dbReference type="EC" id="4.2.1.75" evidence="3 9"/>
<dbReference type="Proteomes" id="UP000502894">
    <property type="component" value="Chromosome"/>
</dbReference>
<dbReference type="InterPro" id="IPR039793">
    <property type="entry name" value="UROS/Hem4"/>
</dbReference>
<dbReference type="UniPathway" id="UPA00251">
    <property type="reaction ID" value="UER00320"/>
</dbReference>
<accession>A0A6F8T9V7</accession>
<dbReference type="InterPro" id="IPR036108">
    <property type="entry name" value="4pyrrol_syn_uPrphyn_synt_sf"/>
</dbReference>
<evidence type="ECO:0000256" key="8">
    <source>
        <dbReference type="ARBA" id="ARBA00048617"/>
    </source>
</evidence>
<dbReference type="GO" id="GO:0006780">
    <property type="term" value="P:uroporphyrinogen III biosynthetic process"/>
    <property type="evidence" value="ECO:0007669"/>
    <property type="project" value="UniProtKB-UniRule"/>
</dbReference>
<dbReference type="GO" id="GO:0032259">
    <property type="term" value="P:methylation"/>
    <property type="evidence" value="ECO:0007669"/>
    <property type="project" value="UniProtKB-KW"/>
</dbReference>
<comment type="function">
    <text evidence="6 9">Catalyzes cyclization of the linear tetrapyrrole, hydroxymethylbilane, to the macrocyclic uroporphyrinogen III.</text>
</comment>
<reference evidence="11" key="1">
    <citation type="journal article" date="2020" name="Microbiol. Resour. Announc.">
        <title>Complete Genome Sequence of Novel Psychrotolerant Legionella Strain TUM19329, Isolated from Antarctic Lake Sediment.</title>
        <authorList>
            <person name="Shimada S."/>
            <person name="Nakai R."/>
            <person name="Aoki K."/>
            <person name="Shimoeda N."/>
            <person name="Ohno G."/>
            <person name="Miyazaki Y."/>
            <person name="Kudoh S."/>
            <person name="Imura S."/>
            <person name="Watanabe K."/>
            <person name="Ishii Y."/>
            <person name="Tateda K."/>
        </authorList>
    </citation>
    <scope>NUCLEOTIDE SEQUENCE [LARGE SCALE GENOMIC DNA]</scope>
    <source>
        <strain evidence="11">TUM19329</strain>
    </source>
</reference>
<evidence type="ECO:0000313" key="11">
    <source>
        <dbReference type="EMBL" id="BCA96842.1"/>
    </source>
</evidence>
<dbReference type="KEGG" id="lant:TUM19329_32030"/>
<keyword evidence="4 9" id="KW-0456">Lyase</keyword>
<dbReference type="SUPFAM" id="SSF69618">
    <property type="entry name" value="HemD-like"/>
    <property type="match status" value="1"/>
</dbReference>
<dbReference type="GO" id="GO:0004852">
    <property type="term" value="F:uroporphyrinogen-III synthase activity"/>
    <property type="evidence" value="ECO:0007669"/>
    <property type="project" value="UniProtKB-UniRule"/>
</dbReference>
<dbReference type="RefSeq" id="WP_173238057.1">
    <property type="nucleotide sequence ID" value="NZ_AP022839.1"/>
</dbReference>
<sequence length="256" mass="28790">MIRTLNGLRVLNTRPRNQAQALSKSIIDAGGISIECPAIEIKATNAAWIRLLPDLLKVNQAIFVSANAVHHCFTQFRLNGIHWPAQIKVIAIGQGTAKALGELNIQVNYLPETPDSEGLLSLSNLQQLKNQTVLLFKGIGGREVIEKGLLQREAKVITFNVYRRVLPQIRGQFINSLWHDDLVDIILLTSEQSIRNLFKIFAKEAHDWLQEKPCLVISERLGKSASRLGMKKIIISHPDWMMNTLLDYYQGSIHGK</sequence>
<evidence type="ECO:0000259" key="10">
    <source>
        <dbReference type="Pfam" id="PF02602"/>
    </source>
</evidence>
<comment type="similarity">
    <text evidence="2 9">Belongs to the uroporphyrinogen-III synthase family.</text>
</comment>
<dbReference type="AlphaFoldDB" id="A0A6F8T9V7"/>
<evidence type="ECO:0000256" key="6">
    <source>
        <dbReference type="ARBA" id="ARBA00037589"/>
    </source>
</evidence>
<comment type="pathway">
    <text evidence="1 9">Porphyrin-containing compound metabolism; protoporphyrin-IX biosynthesis; coproporphyrinogen-III from 5-aminolevulinate: step 3/4.</text>
</comment>
<protein>
    <recommendedName>
        <fullName evidence="7 9">Uroporphyrinogen-III synthase</fullName>
        <ecNumber evidence="3 9">4.2.1.75</ecNumber>
    </recommendedName>
</protein>
<dbReference type="CDD" id="cd06578">
    <property type="entry name" value="HemD"/>
    <property type="match status" value="1"/>
</dbReference>
<dbReference type="Gene3D" id="3.40.50.10090">
    <property type="match status" value="2"/>
</dbReference>
<dbReference type="GO" id="GO:0008168">
    <property type="term" value="F:methyltransferase activity"/>
    <property type="evidence" value="ECO:0007669"/>
    <property type="project" value="UniProtKB-KW"/>
</dbReference>
<feature type="domain" description="Tetrapyrrole biosynthesis uroporphyrinogen III synthase" evidence="10">
    <location>
        <begin position="21"/>
        <end position="236"/>
    </location>
</feature>
<keyword evidence="12" id="KW-1185">Reference proteome</keyword>
<evidence type="ECO:0000313" key="12">
    <source>
        <dbReference type="Proteomes" id="UP000502894"/>
    </source>
</evidence>
<dbReference type="EMBL" id="AP022839">
    <property type="protein sequence ID" value="BCA96842.1"/>
    <property type="molecule type" value="Genomic_DNA"/>
</dbReference>
<keyword evidence="11" id="KW-0489">Methyltransferase</keyword>
<evidence type="ECO:0000256" key="9">
    <source>
        <dbReference type="RuleBase" id="RU366031"/>
    </source>
</evidence>
<evidence type="ECO:0000256" key="1">
    <source>
        <dbReference type="ARBA" id="ARBA00004772"/>
    </source>
</evidence>
<dbReference type="Pfam" id="PF02602">
    <property type="entry name" value="HEM4"/>
    <property type="match status" value="1"/>
</dbReference>